<dbReference type="PANTHER" id="PTHR43384:SF11">
    <property type="entry name" value="SEPTUM SITE DETERMINING PROTEIN"/>
    <property type="match status" value="1"/>
</dbReference>
<dbReference type="eggNOG" id="COG4963">
    <property type="taxonomic scope" value="Bacteria"/>
</dbReference>
<evidence type="ECO:0000259" key="1">
    <source>
        <dbReference type="Pfam" id="PF26563"/>
    </source>
</evidence>
<dbReference type="GO" id="GO:0009898">
    <property type="term" value="C:cytoplasmic side of plasma membrane"/>
    <property type="evidence" value="ECO:0007669"/>
    <property type="project" value="TreeGrafter"/>
</dbReference>
<dbReference type="GO" id="GO:0051782">
    <property type="term" value="P:negative regulation of cell division"/>
    <property type="evidence" value="ECO:0007669"/>
    <property type="project" value="TreeGrafter"/>
</dbReference>
<accession>D0LEC9</accession>
<protein>
    <recommendedName>
        <fullName evidence="1">Rv3660c-like CheY-like N-terminal domain-containing protein</fullName>
    </recommendedName>
</protein>
<dbReference type="EMBL" id="CP001802">
    <property type="protein sequence ID" value="ACY19847.1"/>
    <property type="molecule type" value="Genomic_DNA"/>
</dbReference>
<organism evidence="2 3">
    <name type="scientific">Gordonia bronchialis (strain ATCC 25592 / DSM 43247 / BCRC 13721 / JCM 3198 / KCTC 3076 / NBRC 16047 / NCTC 10667)</name>
    <name type="common">Rhodococcus bronchialis</name>
    <dbReference type="NCBI Taxonomy" id="526226"/>
    <lineage>
        <taxon>Bacteria</taxon>
        <taxon>Bacillati</taxon>
        <taxon>Actinomycetota</taxon>
        <taxon>Actinomycetes</taxon>
        <taxon>Mycobacteriales</taxon>
        <taxon>Gordoniaceae</taxon>
        <taxon>Gordonia</taxon>
    </lineage>
</organism>
<dbReference type="HOGENOM" id="CLU_042654_2_1_11"/>
<dbReference type="InterPro" id="IPR050625">
    <property type="entry name" value="ParA/MinD_ATPase"/>
</dbReference>
<dbReference type="Gene3D" id="3.40.50.300">
    <property type="entry name" value="P-loop containing nucleotide triphosphate hydrolases"/>
    <property type="match status" value="1"/>
</dbReference>
<dbReference type="SUPFAM" id="SSF52540">
    <property type="entry name" value="P-loop containing nucleoside triphosphate hydrolases"/>
    <property type="match status" value="1"/>
</dbReference>
<dbReference type="GO" id="GO:0005524">
    <property type="term" value="F:ATP binding"/>
    <property type="evidence" value="ECO:0007669"/>
    <property type="project" value="TreeGrafter"/>
</dbReference>
<dbReference type="OrthoDB" id="3252838at2"/>
<dbReference type="GO" id="GO:0005829">
    <property type="term" value="C:cytosol"/>
    <property type="evidence" value="ECO:0007669"/>
    <property type="project" value="TreeGrafter"/>
</dbReference>
<dbReference type="InterPro" id="IPR027417">
    <property type="entry name" value="P-loop_NTPase"/>
</dbReference>
<dbReference type="Pfam" id="PF26563">
    <property type="entry name" value="Rv3660c_N"/>
    <property type="match status" value="1"/>
</dbReference>
<dbReference type="RefSeq" id="WP_012832435.1">
    <property type="nucleotide sequence ID" value="NC_013441.1"/>
</dbReference>
<dbReference type="AlphaFoldDB" id="D0LEC9"/>
<name>D0LEC9_GORB4</name>
<dbReference type="PANTHER" id="PTHR43384">
    <property type="entry name" value="SEPTUM SITE-DETERMINING PROTEIN MIND HOMOLOG, CHLOROPLASTIC-RELATED"/>
    <property type="match status" value="1"/>
</dbReference>
<dbReference type="GO" id="GO:0016887">
    <property type="term" value="F:ATP hydrolysis activity"/>
    <property type="evidence" value="ECO:0007669"/>
    <property type="project" value="TreeGrafter"/>
</dbReference>
<dbReference type="KEGG" id="gbr:Gbro_0517"/>
<dbReference type="STRING" id="526226.Gbro_0517"/>
<proteinExistence type="predicted"/>
<dbReference type="NCBIfam" id="TIGR03815">
    <property type="entry name" value="CpaE_hom_Actino"/>
    <property type="match status" value="1"/>
</dbReference>
<evidence type="ECO:0000313" key="2">
    <source>
        <dbReference type="EMBL" id="ACY19847.1"/>
    </source>
</evidence>
<reference evidence="3" key="1">
    <citation type="submission" date="2009-10" db="EMBL/GenBank/DDBJ databases">
        <title>The complete chromosome of Gordonia bronchialis DSM 43247.</title>
        <authorList>
            <consortium name="US DOE Joint Genome Institute (JGI-PGF)"/>
            <person name="Lucas S."/>
            <person name="Copeland A."/>
            <person name="Lapidus A."/>
            <person name="Glavina del Rio T."/>
            <person name="Dalin E."/>
            <person name="Tice H."/>
            <person name="Bruce D."/>
            <person name="Goodwin L."/>
            <person name="Pitluck S."/>
            <person name="Kyrpides N."/>
            <person name="Mavromatis K."/>
            <person name="Ivanova N."/>
            <person name="Ovchinnikova G."/>
            <person name="Saunders E."/>
            <person name="Brettin T."/>
            <person name="Detter J.C."/>
            <person name="Han C."/>
            <person name="Larimer F."/>
            <person name="Land M."/>
            <person name="Hauser L."/>
            <person name="Markowitz V."/>
            <person name="Cheng J.-F."/>
            <person name="Hugenholtz P."/>
            <person name="Woyke T."/>
            <person name="Wu D."/>
            <person name="Jando M."/>
            <person name="Schneider S."/>
            <person name="Goeker M."/>
            <person name="Klenk H.-P."/>
            <person name="Eisen J.A."/>
        </authorList>
    </citation>
    <scope>NUCLEOTIDE SEQUENCE [LARGE SCALE GENOMIC DNA]</scope>
    <source>
        <strain evidence="3">ATCC 25592 / DSM 43247 / BCRC 13721 / JCM 3198 / KCTC 3076 / NBRC 16047 / NCTC 10667</strain>
    </source>
</reference>
<evidence type="ECO:0000313" key="3">
    <source>
        <dbReference type="Proteomes" id="UP000001219"/>
    </source>
</evidence>
<dbReference type="InterPro" id="IPR059050">
    <property type="entry name" value="Rv3660c_N"/>
</dbReference>
<reference evidence="2 3" key="2">
    <citation type="journal article" date="2010" name="Stand. Genomic Sci.">
        <title>Complete genome sequence of Gordonia bronchialis type strain (3410).</title>
        <authorList>
            <person name="Ivanova N."/>
            <person name="Sikorski J."/>
            <person name="Jando M."/>
            <person name="Lapidus A."/>
            <person name="Nolan M."/>
            <person name="Lucas S."/>
            <person name="Del Rio T.G."/>
            <person name="Tice H."/>
            <person name="Copeland A."/>
            <person name="Cheng J.F."/>
            <person name="Chen F."/>
            <person name="Bruce D."/>
            <person name="Goodwin L."/>
            <person name="Pitluck S."/>
            <person name="Mavromatis K."/>
            <person name="Ovchinnikova G."/>
            <person name="Pati A."/>
            <person name="Chen A."/>
            <person name="Palaniappan K."/>
            <person name="Land M."/>
            <person name="Hauser L."/>
            <person name="Chang Y.J."/>
            <person name="Jeffries C.D."/>
            <person name="Chain P."/>
            <person name="Saunders E."/>
            <person name="Han C."/>
            <person name="Detter J.C."/>
            <person name="Brettin T."/>
            <person name="Rohde M."/>
            <person name="Goker M."/>
            <person name="Bristow J."/>
            <person name="Eisen J.A."/>
            <person name="Markowitz V."/>
            <person name="Hugenholtz P."/>
            <person name="Klenk H.P."/>
            <person name="Kyrpides N.C."/>
        </authorList>
    </citation>
    <scope>NUCLEOTIDE SEQUENCE [LARGE SCALE GENOMIC DNA]</scope>
    <source>
        <strain evidence="3">ATCC 25592 / DSM 43247 / BCRC 13721 / JCM 3198 / KCTC 3076 / NBRC 16047 / NCTC 10667</strain>
    </source>
</reference>
<keyword evidence="3" id="KW-1185">Reference proteome</keyword>
<sequence>MTDDLLALVGPDLLDDAARCAAAAGYRMIVADAADCRRAWLTSRAVLVDPAALDLLTAARPPRRDGVILVTGGEPPPRSWRLALDLGAADVLTLPGDDGRLVRLLSELRAPRRSPAGAVALMSAHGGAGASVLAVAVGLTAARAATRTLLLDLDDLGPGADLLLGIEDRSGLRWGDLSLEGGVVVGGALHHALPKAEEMLSVLASRGDDPRPPRADAVTAVIDAGRGNGDLVVIDLPRTEGAVTRAAIESVDLVVLVTTPTVLGCAAARRTVGRLLDGVRVELCIRGPSPGGLRAGQVADAVGLPLLASYRPDPRMAARLESGRPRVTPRNPLGRAAEVIYRRAAPTERAVA</sequence>
<feature type="domain" description="Rv3660c-like CheY-like N-terminal" evidence="1">
    <location>
        <begin position="10"/>
        <end position="112"/>
    </location>
</feature>
<dbReference type="InterPro" id="IPR022521">
    <property type="entry name" value="Rv3660c"/>
</dbReference>
<gene>
    <name evidence="2" type="ordered locus">Gbro_0517</name>
</gene>
<dbReference type="Proteomes" id="UP000001219">
    <property type="component" value="Chromosome"/>
</dbReference>